<keyword evidence="5 6" id="KW-0472">Membrane</keyword>
<evidence type="ECO:0000313" key="11">
    <source>
        <dbReference type="Proteomes" id="UP000297014"/>
    </source>
</evidence>
<dbReference type="RefSeq" id="WP_003323110.1">
    <property type="nucleotide sequence ID" value="NZ_ALPT02000116.1"/>
</dbReference>
<dbReference type="Proteomes" id="UP000297014">
    <property type="component" value="Unassembled WGS sequence"/>
</dbReference>
<keyword evidence="3 6" id="KW-0812">Transmembrane</keyword>
<protein>
    <submittedName>
        <fullName evidence="8">Membrane protein</fullName>
    </submittedName>
    <submittedName>
        <fullName evidence="9">Phage-shock protein</fullName>
    </submittedName>
</protein>
<dbReference type="Proteomes" id="UP000002754">
    <property type="component" value="Unassembled WGS sequence"/>
</dbReference>
<comment type="caution">
    <text evidence="8">The sequence shown here is derived from an EMBL/GenBank/DDBJ whole genome shotgun (WGS) entry which is preliminary data.</text>
</comment>
<dbReference type="EMBL" id="ALPT02000116">
    <property type="protein sequence ID" value="KGA95657.1"/>
    <property type="molecule type" value="Genomic_DNA"/>
</dbReference>
<evidence type="ECO:0000313" key="9">
    <source>
        <dbReference type="EMBL" id="THG89505.1"/>
    </source>
</evidence>
<accession>A0A094YQA7</accession>
<keyword evidence="4 6" id="KW-1133">Transmembrane helix</keyword>
<dbReference type="PANTHER" id="PTHR33885:SF3">
    <property type="entry name" value="PHAGE SHOCK PROTEIN C"/>
    <property type="match status" value="1"/>
</dbReference>
<sequence length="64" mass="7206">MKRLYRDQDDRKLAGICAGVAKYFNIDPTLVRIITVAVFFMTGGFPVLFAYIIGAFIIPNEGDY</sequence>
<organism evidence="8 10">
    <name type="scientific">Alkalihalobacillus alcalophilus ATCC 27647 = CGMCC 1.3604</name>
    <dbReference type="NCBI Taxonomy" id="1218173"/>
    <lineage>
        <taxon>Bacteria</taxon>
        <taxon>Bacillati</taxon>
        <taxon>Bacillota</taxon>
        <taxon>Bacilli</taxon>
        <taxon>Bacillales</taxon>
        <taxon>Bacillaceae</taxon>
        <taxon>Alkalihalobacillus</taxon>
    </lineage>
</organism>
<dbReference type="EMBL" id="JALP01000223">
    <property type="protein sequence ID" value="THG89505.1"/>
    <property type="molecule type" value="Genomic_DNA"/>
</dbReference>
<evidence type="ECO:0000256" key="4">
    <source>
        <dbReference type="ARBA" id="ARBA00022989"/>
    </source>
</evidence>
<reference evidence="8 10" key="1">
    <citation type="journal article" date="2014" name="Genome Announc.">
        <title>Draft Genome Sequence of Bacillus alcalophilus AV1934, a Classic Alkaliphile Isolated from Human Feces in 1934.</title>
        <authorList>
            <person name="Attie O."/>
            <person name="Jayaprakash A."/>
            <person name="Shah H."/>
            <person name="Paulsen I.T."/>
            <person name="Morino M."/>
            <person name="Takahashi Y."/>
            <person name="Narumi I."/>
            <person name="Sachidanandam R."/>
            <person name="Satoh K."/>
            <person name="Ito M."/>
            <person name="Krulwich T.A."/>
        </authorList>
    </citation>
    <scope>NUCLEOTIDE SEQUENCE [LARGE SCALE GENOMIC DNA]</scope>
    <source>
        <strain evidence="8 10">AV1934</strain>
    </source>
</reference>
<dbReference type="InterPro" id="IPR007168">
    <property type="entry name" value="Phageshock_PspC_N"/>
</dbReference>
<evidence type="ECO:0000256" key="1">
    <source>
        <dbReference type="ARBA" id="ARBA00004162"/>
    </source>
</evidence>
<evidence type="ECO:0000256" key="5">
    <source>
        <dbReference type="ARBA" id="ARBA00023136"/>
    </source>
</evidence>
<evidence type="ECO:0000256" key="6">
    <source>
        <dbReference type="SAM" id="Phobius"/>
    </source>
</evidence>
<keyword evidence="10" id="KW-1185">Reference proteome</keyword>
<keyword evidence="2" id="KW-1003">Cell membrane</keyword>
<dbReference type="OrthoDB" id="9815286at2"/>
<dbReference type="Pfam" id="PF04024">
    <property type="entry name" value="PspC"/>
    <property type="match status" value="1"/>
</dbReference>
<dbReference type="InterPro" id="IPR052027">
    <property type="entry name" value="PspC"/>
</dbReference>
<evidence type="ECO:0000313" key="10">
    <source>
        <dbReference type="Proteomes" id="UP000002754"/>
    </source>
</evidence>
<reference evidence="9 11" key="2">
    <citation type="submission" date="2014-01" db="EMBL/GenBank/DDBJ databases">
        <title>Draft genome sequencing of Bacillus alcalophilus CGMCC 1.3604.</title>
        <authorList>
            <person name="Yang J."/>
            <person name="Diao L."/>
            <person name="Yang S."/>
        </authorList>
    </citation>
    <scope>NUCLEOTIDE SEQUENCE [LARGE SCALE GENOMIC DNA]</scope>
    <source>
        <strain evidence="9 11">CGMCC 1.3604</strain>
    </source>
</reference>
<comment type="subcellular location">
    <subcellularLocation>
        <location evidence="1">Cell membrane</location>
        <topology evidence="1">Single-pass membrane protein</topology>
    </subcellularLocation>
</comment>
<dbReference type="PANTHER" id="PTHR33885">
    <property type="entry name" value="PHAGE SHOCK PROTEIN C"/>
    <property type="match status" value="1"/>
</dbReference>
<evidence type="ECO:0000256" key="3">
    <source>
        <dbReference type="ARBA" id="ARBA00022692"/>
    </source>
</evidence>
<dbReference type="eggNOG" id="COG1983">
    <property type="taxonomic scope" value="Bacteria"/>
</dbReference>
<evidence type="ECO:0000313" key="8">
    <source>
        <dbReference type="EMBL" id="KGA95657.1"/>
    </source>
</evidence>
<proteinExistence type="predicted"/>
<feature type="domain" description="Phage shock protein PspC N-terminal" evidence="7">
    <location>
        <begin position="2"/>
        <end position="61"/>
    </location>
</feature>
<evidence type="ECO:0000259" key="7">
    <source>
        <dbReference type="Pfam" id="PF04024"/>
    </source>
</evidence>
<dbReference type="AlphaFoldDB" id="A0A094YQA7"/>
<evidence type="ECO:0000256" key="2">
    <source>
        <dbReference type="ARBA" id="ARBA00022475"/>
    </source>
</evidence>
<name>A0A094YQA7_ALKAL</name>
<dbReference type="STRING" id="1218173.BALCAV_0221080"/>
<dbReference type="GO" id="GO:0005886">
    <property type="term" value="C:plasma membrane"/>
    <property type="evidence" value="ECO:0007669"/>
    <property type="project" value="UniProtKB-SubCell"/>
</dbReference>
<feature type="transmembrane region" description="Helical" evidence="6">
    <location>
        <begin position="30"/>
        <end position="58"/>
    </location>
</feature>
<gene>
    <name evidence="9" type="ORF">AJ85_17325</name>
    <name evidence="8" type="ORF">BALCAV_0221080</name>
</gene>